<protein>
    <submittedName>
        <fullName evidence="2">Uncharacterized protein</fullName>
    </submittedName>
</protein>
<keyword evidence="1" id="KW-0812">Transmembrane</keyword>
<dbReference type="EMBL" id="JAHRIO010010575">
    <property type="protein sequence ID" value="MEQ2161482.1"/>
    <property type="molecule type" value="Genomic_DNA"/>
</dbReference>
<feature type="transmembrane region" description="Helical" evidence="1">
    <location>
        <begin position="30"/>
        <end position="54"/>
    </location>
</feature>
<evidence type="ECO:0000313" key="2">
    <source>
        <dbReference type="EMBL" id="MEQ2161482.1"/>
    </source>
</evidence>
<evidence type="ECO:0000256" key="1">
    <source>
        <dbReference type="SAM" id="Phobius"/>
    </source>
</evidence>
<reference evidence="2 3" key="1">
    <citation type="submission" date="2021-06" db="EMBL/GenBank/DDBJ databases">
        <authorList>
            <person name="Palmer J.M."/>
        </authorList>
    </citation>
    <scope>NUCLEOTIDE SEQUENCE [LARGE SCALE GENOMIC DNA]</scope>
    <source>
        <strain evidence="2 3">GA_2019</strain>
        <tissue evidence="2">Muscle</tissue>
    </source>
</reference>
<gene>
    <name evidence="2" type="ORF">GOODEAATRI_010045</name>
</gene>
<comment type="caution">
    <text evidence="2">The sequence shown here is derived from an EMBL/GenBank/DDBJ whole genome shotgun (WGS) entry which is preliminary data.</text>
</comment>
<keyword evidence="1" id="KW-1133">Transmembrane helix</keyword>
<dbReference type="Proteomes" id="UP001476798">
    <property type="component" value="Unassembled WGS sequence"/>
</dbReference>
<name>A0ABV0MQX1_9TELE</name>
<organism evidence="2 3">
    <name type="scientific">Goodea atripinnis</name>
    <dbReference type="NCBI Taxonomy" id="208336"/>
    <lineage>
        <taxon>Eukaryota</taxon>
        <taxon>Metazoa</taxon>
        <taxon>Chordata</taxon>
        <taxon>Craniata</taxon>
        <taxon>Vertebrata</taxon>
        <taxon>Euteleostomi</taxon>
        <taxon>Actinopterygii</taxon>
        <taxon>Neopterygii</taxon>
        <taxon>Teleostei</taxon>
        <taxon>Neoteleostei</taxon>
        <taxon>Acanthomorphata</taxon>
        <taxon>Ovalentaria</taxon>
        <taxon>Atherinomorphae</taxon>
        <taxon>Cyprinodontiformes</taxon>
        <taxon>Goodeidae</taxon>
        <taxon>Goodea</taxon>
    </lineage>
</organism>
<keyword evidence="3" id="KW-1185">Reference proteome</keyword>
<proteinExistence type="predicted"/>
<evidence type="ECO:0000313" key="3">
    <source>
        <dbReference type="Proteomes" id="UP001476798"/>
    </source>
</evidence>
<keyword evidence="1" id="KW-0472">Membrane</keyword>
<sequence length="146" mass="16094">MSEVSLKLDLLALSAGLYTKCTVHHVSCWFIHQVLVLIFPLIPATYLQCLLYMLAFRPAVQATQCYHGEHFDPVSTSGVCLPPPLILHSFCTLHPSLLSLHWNPASILEGNDCSFSFSFSQIHSPTVFGTSSLLSSYSNSSSIESF</sequence>
<accession>A0ABV0MQX1</accession>